<reference evidence="1 2" key="1">
    <citation type="submission" date="2019-03" db="EMBL/GenBank/DDBJ databases">
        <title>First draft genome of Liparis tanakae, snailfish: a comprehensive survey of snailfish specific genes.</title>
        <authorList>
            <person name="Kim W."/>
            <person name="Song I."/>
            <person name="Jeong J.-H."/>
            <person name="Kim D."/>
            <person name="Kim S."/>
            <person name="Ryu S."/>
            <person name="Song J.Y."/>
            <person name="Lee S.K."/>
        </authorList>
    </citation>
    <scope>NUCLEOTIDE SEQUENCE [LARGE SCALE GENOMIC DNA]</scope>
    <source>
        <tissue evidence="1">Muscle</tissue>
    </source>
</reference>
<sequence>MEDCELPSPSSDVKVSFTCSVSQWAHGHWCIPPEPRSSVLGSGSGGVAGLHAVRSVLSMCNSTEKEASWLTGPTSRH</sequence>
<gene>
    <name evidence="1" type="ORF">EYF80_039180</name>
</gene>
<dbReference type="AlphaFoldDB" id="A0A4Z2GAH9"/>
<evidence type="ECO:0000313" key="1">
    <source>
        <dbReference type="EMBL" id="TNN50606.1"/>
    </source>
</evidence>
<accession>A0A4Z2GAH9</accession>
<comment type="caution">
    <text evidence="1">The sequence shown here is derived from an EMBL/GenBank/DDBJ whole genome shotgun (WGS) entry which is preliminary data.</text>
</comment>
<keyword evidence="2" id="KW-1185">Reference proteome</keyword>
<organism evidence="1 2">
    <name type="scientific">Liparis tanakae</name>
    <name type="common">Tanaka's snailfish</name>
    <dbReference type="NCBI Taxonomy" id="230148"/>
    <lineage>
        <taxon>Eukaryota</taxon>
        <taxon>Metazoa</taxon>
        <taxon>Chordata</taxon>
        <taxon>Craniata</taxon>
        <taxon>Vertebrata</taxon>
        <taxon>Euteleostomi</taxon>
        <taxon>Actinopterygii</taxon>
        <taxon>Neopterygii</taxon>
        <taxon>Teleostei</taxon>
        <taxon>Neoteleostei</taxon>
        <taxon>Acanthomorphata</taxon>
        <taxon>Eupercaria</taxon>
        <taxon>Perciformes</taxon>
        <taxon>Cottioidei</taxon>
        <taxon>Cottales</taxon>
        <taxon>Liparidae</taxon>
        <taxon>Liparis</taxon>
    </lineage>
</organism>
<evidence type="ECO:0000313" key="2">
    <source>
        <dbReference type="Proteomes" id="UP000314294"/>
    </source>
</evidence>
<dbReference type="Proteomes" id="UP000314294">
    <property type="component" value="Unassembled WGS sequence"/>
</dbReference>
<name>A0A4Z2GAH9_9TELE</name>
<protein>
    <submittedName>
        <fullName evidence="1">Uncharacterized protein</fullName>
    </submittedName>
</protein>
<dbReference type="EMBL" id="SRLO01000611">
    <property type="protein sequence ID" value="TNN50606.1"/>
    <property type="molecule type" value="Genomic_DNA"/>
</dbReference>
<proteinExistence type="predicted"/>